<reference evidence="5 6" key="1">
    <citation type="submission" date="2015-09" db="EMBL/GenBank/DDBJ databases">
        <authorList>
            <person name="Jackson K.R."/>
            <person name="Lunt B.L."/>
            <person name="Fisher J.N.B."/>
            <person name="Gardner A.V."/>
            <person name="Bailey M.E."/>
            <person name="Deus L.M."/>
            <person name="Earl A.S."/>
            <person name="Gibby P.D."/>
            <person name="Hartmann K.A."/>
            <person name="Liu J.E."/>
            <person name="Manci A.M."/>
            <person name="Nielsen D.A."/>
            <person name="Solomon M.B."/>
            <person name="Breakwell D.P."/>
            <person name="Burnett S.H."/>
            <person name="Grose J.H."/>
        </authorList>
    </citation>
    <scope>NUCLEOTIDE SEQUENCE [LARGE SCALE GENOMIC DNA]</scope>
    <source>
        <strain evidence="5 6">S613</strain>
    </source>
</reference>
<dbReference type="SUPFAM" id="SSF51735">
    <property type="entry name" value="NAD(P)-binding Rossmann-fold domains"/>
    <property type="match status" value="1"/>
</dbReference>
<sequence length="314" mass="34598">MKRHLMHAPLLFQRLPNPRAGFAHRLTTSSLRPFCCDAVSSQLLDRNQLENSEMKSNENSWVLITGASSGFGEEFARQYAAQGKSLVLVARRLSKLEALSAQLRERFGVDVIVEQVDLSSIPAIIELHERLSERNIVIDVLINNAGHGLQGPFLDQPLDHSLTMIDLDIASLTALTRLFAADMRARKRGHILMVASLLSFLGVKNFAVYSAAKAYVLRFSDALHRELKNDGVVVTALCPGMSDTGFAESAKQRITPALKMVMMQPQPVVRAGIRALQAGRMSVVPGFGNKAITVLTWATPRRFHQSLMAQVMGV</sequence>
<dbReference type="PRINTS" id="PR00081">
    <property type="entry name" value="GDHRDH"/>
</dbReference>
<dbReference type="InterPro" id="IPR020904">
    <property type="entry name" value="Sc_DH/Rdtase_CS"/>
</dbReference>
<dbReference type="GO" id="GO:0016020">
    <property type="term" value="C:membrane"/>
    <property type="evidence" value="ECO:0007669"/>
    <property type="project" value="TreeGrafter"/>
</dbReference>
<dbReference type="InterPro" id="IPR002347">
    <property type="entry name" value="SDR_fam"/>
</dbReference>
<dbReference type="PANTHER" id="PTHR44196:SF2">
    <property type="entry name" value="SHORT-CHAIN DEHYDROGENASE-RELATED"/>
    <property type="match status" value="1"/>
</dbReference>
<feature type="domain" description="Ketoreductase" evidence="4">
    <location>
        <begin position="60"/>
        <end position="240"/>
    </location>
</feature>
<evidence type="ECO:0000256" key="3">
    <source>
        <dbReference type="RuleBase" id="RU000363"/>
    </source>
</evidence>
<evidence type="ECO:0000256" key="2">
    <source>
        <dbReference type="ARBA" id="ARBA00023002"/>
    </source>
</evidence>
<protein>
    <submittedName>
        <fullName evidence="5">Short chain dehydrogenase family protein</fullName>
    </submittedName>
</protein>
<dbReference type="EMBL" id="LJXB01000050">
    <property type="protein sequence ID" value="KPU61636.1"/>
    <property type="molecule type" value="Genomic_DNA"/>
</dbReference>
<dbReference type="GO" id="GO:0016491">
    <property type="term" value="F:oxidoreductase activity"/>
    <property type="evidence" value="ECO:0007669"/>
    <property type="project" value="UniProtKB-KW"/>
</dbReference>
<name>A0A0P8XW79_PSEFL</name>
<dbReference type="Gene3D" id="3.40.50.720">
    <property type="entry name" value="NAD(P)-binding Rossmann-like Domain"/>
    <property type="match status" value="1"/>
</dbReference>
<evidence type="ECO:0000259" key="4">
    <source>
        <dbReference type="SMART" id="SM00822"/>
    </source>
</evidence>
<proteinExistence type="inferred from homology"/>
<dbReference type="InterPro" id="IPR036291">
    <property type="entry name" value="NAD(P)-bd_dom_sf"/>
</dbReference>
<dbReference type="PRINTS" id="PR00080">
    <property type="entry name" value="SDRFAMILY"/>
</dbReference>
<comment type="similarity">
    <text evidence="1 3">Belongs to the short-chain dehydrogenases/reductases (SDR) family.</text>
</comment>
<evidence type="ECO:0000313" key="6">
    <source>
        <dbReference type="Proteomes" id="UP000050349"/>
    </source>
</evidence>
<gene>
    <name evidence="5" type="ORF">AN403_5684</name>
</gene>
<dbReference type="PROSITE" id="PS00061">
    <property type="entry name" value="ADH_SHORT"/>
    <property type="match status" value="1"/>
</dbReference>
<dbReference type="InterPro" id="IPR057326">
    <property type="entry name" value="KR_dom"/>
</dbReference>
<dbReference type="PIRSF" id="PIRSF000126">
    <property type="entry name" value="11-beta-HSD1"/>
    <property type="match status" value="1"/>
</dbReference>
<organism evidence="5 6">
    <name type="scientific">Pseudomonas fluorescens</name>
    <dbReference type="NCBI Taxonomy" id="294"/>
    <lineage>
        <taxon>Bacteria</taxon>
        <taxon>Pseudomonadati</taxon>
        <taxon>Pseudomonadota</taxon>
        <taxon>Gammaproteobacteria</taxon>
        <taxon>Pseudomonadales</taxon>
        <taxon>Pseudomonadaceae</taxon>
        <taxon>Pseudomonas</taxon>
    </lineage>
</organism>
<dbReference type="Pfam" id="PF00106">
    <property type="entry name" value="adh_short"/>
    <property type="match status" value="1"/>
</dbReference>
<keyword evidence="2" id="KW-0560">Oxidoreductase</keyword>
<evidence type="ECO:0000313" key="5">
    <source>
        <dbReference type="EMBL" id="KPU61636.1"/>
    </source>
</evidence>
<dbReference type="PATRIC" id="fig|294.162.peg.565"/>
<dbReference type="AlphaFoldDB" id="A0A0P8XW79"/>
<accession>A0A0P8XW79</accession>
<comment type="caution">
    <text evidence="5">The sequence shown here is derived from an EMBL/GenBank/DDBJ whole genome shotgun (WGS) entry which is preliminary data.</text>
</comment>
<dbReference type="SMART" id="SM00822">
    <property type="entry name" value="PKS_KR"/>
    <property type="match status" value="1"/>
</dbReference>
<dbReference type="PANTHER" id="PTHR44196">
    <property type="entry name" value="DEHYDROGENASE/REDUCTASE SDR FAMILY MEMBER 7B"/>
    <property type="match status" value="1"/>
</dbReference>
<evidence type="ECO:0000256" key="1">
    <source>
        <dbReference type="ARBA" id="ARBA00006484"/>
    </source>
</evidence>
<dbReference type="Proteomes" id="UP000050349">
    <property type="component" value="Unassembled WGS sequence"/>
</dbReference>